<dbReference type="SUPFAM" id="SSF54197">
    <property type="entry name" value="HIT-like"/>
    <property type="match status" value="1"/>
</dbReference>
<dbReference type="Pfam" id="PF00535">
    <property type="entry name" value="Glycos_transf_2"/>
    <property type="match status" value="1"/>
</dbReference>
<sequence>MREKIDLFLPCEYIDDAQNALSVLHEYKTVQHIHFLVSADFAAHHQVPEGCTFVITDRLESSNTIVSIAENTDADYVMICTRHTTIGWGNNTLERFLRVADDTDAVMVYADHYKMVEGKMEKHPVIDYQSGSLRDDFDFGSLWCIKAQALADYIAHPDREEYQFAALYDLRLYLSRVGEIFHLNEFLYSEAELDTRKSGEKQFDYVNPRNREVQIEMEKACTQHLGKVGALIDTTFYRQPDFGEQDFEYEASVIIPVFNREKTVADAVKSALGQKASFKFNVIVVNNHSTDRTGEILDELKVDNLIQIVPERTDLGIGGCWNEAINSSFCGKFAVQLDSDDLYSSPKTLQKIVDAFYKQKAAMIIGSYRMCDFDLNTLPPGLIDHKEWTDENGCNNALRINGLGAPRAFFTPLVRQIQFPNTSYGEDYALGLAFSRRYRIGRIYDELYLCRRWGGNSDAALSVEKVNANNLYKDRLRTMELKARQHMLQGKADIMEDSSISRFFNRQLEVWTDARHRFRDLKHVETRQFSDQLKLQWNPARIVSTGAKIDKKTLGERPCFLCDKNRPKEQMSKQIDEKFHLLVNPFPILPVHFTIPARKHQPQLIYKNYGEMHRFISLHSDLMVFYNGPKCGASAPDHLHFQAGTNGILPLQTNWQRLSRNLTDIISLNDEEKISVVRDFIVPAFVIISKSAESDEALFRRLYKAMPQRGDETEPMMNIISWRKGEEFISVVIPREKHRPEAYFAEGDAQFVVSPGALDMSGLIITPREEDFRKLTEEKALSLLQECGVSEEKMNAIIAKLKASKDAEDAAEASSTLYNKGKQPDVTVGIVSAQKIHFSLNKPYLAKGEKVLGEQVVEFSEGGVLWNGNQYSQLTFHPQSADASFSLSDVTIGVNFHWERKETQTFLGTLRFVVESDKIVAINELPVEKYLESVISSEMSATSSLELLKAHAVISRSWLLAQMKKRREVAESGNNFFSFTKKEDTLIRWYDREDHTLFDVCADDHCQRYQGITKETSPHVAEAIRQTKGQILMDGEEICDARFSKCCGGITEEFQYCWEDTPKTYLTAVRDIALGVEHTLPNLTNEEEAEKWIRFNPPAFCNTQDKKILSEVLNDYDQETVNFYRWKETLSQEKLQQLIADKLKMDLGAILDMKAVERGKSGRISKLQIIGTEKTFTIGKELEIRRTLSDSHLLSSAFVVDKYDKDEQGVPQRFELIGAGWGHGVGLCQIGAAVMGEQGYHYDAILLHYYQGAEIKKLYK</sequence>
<dbReference type="SUPFAM" id="SSF53448">
    <property type="entry name" value="Nucleotide-diphospho-sugar transferases"/>
    <property type="match status" value="1"/>
</dbReference>
<dbReference type="InterPro" id="IPR001173">
    <property type="entry name" value="Glyco_trans_2-like"/>
</dbReference>
<dbReference type="InterPro" id="IPR036265">
    <property type="entry name" value="HIT-like_sf"/>
</dbReference>
<organism evidence="5 6">
    <name type="scientific">Segatella copri</name>
    <dbReference type="NCBI Taxonomy" id="165179"/>
    <lineage>
        <taxon>Bacteria</taxon>
        <taxon>Pseudomonadati</taxon>
        <taxon>Bacteroidota</taxon>
        <taxon>Bacteroidia</taxon>
        <taxon>Bacteroidales</taxon>
        <taxon>Prevotellaceae</taxon>
        <taxon>Segatella</taxon>
    </lineage>
</organism>
<dbReference type="Pfam" id="PF16269">
    <property type="entry name" value="DUF4922"/>
    <property type="match status" value="1"/>
</dbReference>
<dbReference type="InterPro" id="IPR058865">
    <property type="entry name" value="GDPGP1_C"/>
</dbReference>
<evidence type="ECO:0000259" key="3">
    <source>
        <dbReference type="Pfam" id="PF16269"/>
    </source>
</evidence>
<dbReference type="InterPro" id="IPR050834">
    <property type="entry name" value="Glycosyltransf_2"/>
</dbReference>
<feature type="domain" description="GDPGP1-like C-terminal" evidence="4">
    <location>
        <begin position="661"/>
        <end position="800"/>
    </location>
</feature>
<dbReference type="Gene3D" id="3.30.428.70">
    <property type="match status" value="1"/>
</dbReference>
<dbReference type="PANTHER" id="PTHR43685:SF2">
    <property type="entry name" value="GLYCOSYLTRANSFERASE 2-LIKE DOMAIN-CONTAINING PROTEIN"/>
    <property type="match status" value="1"/>
</dbReference>
<feature type="domain" description="DUF4922" evidence="3">
    <location>
        <begin position="503"/>
        <end position="645"/>
    </location>
</feature>
<dbReference type="Proteomes" id="UP000284548">
    <property type="component" value="Unassembled WGS sequence"/>
</dbReference>
<dbReference type="AlphaFoldDB" id="A0A414YDW8"/>
<evidence type="ECO:0000313" key="5">
    <source>
        <dbReference type="EMBL" id="RHH84328.1"/>
    </source>
</evidence>
<evidence type="ECO:0000259" key="1">
    <source>
        <dbReference type="Pfam" id="PF00535"/>
    </source>
</evidence>
<evidence type="ECO:0000313" key="6">
    <source>
        <dbReference type="Proteomes" id="UP000284548"/>
    </source>
</evidence>
<comment type="caution">
    <text evidence="5">The sequence shown here is derived from an EMBL/GenBank/DDBJ whole genome shotgun (WGS) entry which is preliminary data.</text>
</comment>
<dbReference type="NCBIfam" id="TIGR02669">
    <property type="entry name" value="SpoIID_LytB"/>
    <property type="match status" value="1"/>
</dbReference>
<feature type="domain" description="Sporulation stage II protein D amidase enhancer LytB N-terminal" evidence="2">
    <location>
        <begin position="916"/>
        <end position="1033"/>
    </location>
</feature>
<evidence type="ECO:0000259" key="2">
    <source>
        <dbReference type="Pfam" id="PF08486"/>
    </source>
</evidence>
<dbReference type="InterPro" id="IPR013693">
    <property type="entry name" value="SpoIID/LytB_N"/>
</dbReference>
<dbReference type="Pfam" id="PF08486">
    <property type="entry name" value="SpoIID"/>
    <property type="match status" value="1"/>
</dbReference>
<reference evidence="5 6" key="1">
    <citation type="submission" date="2018-08" db="EMBL/GenBank/DDBJ databases">
        <title>A genome reference for cultivated species of the human gut microbiota.</title>
        <authorList>
            <person name="Zou Y."/>
            <person name="Xue W."/>
            <person name="Luo G."/>
        </authorList>
    </citation>
    <scope>NUCLEOTIDE SEQUENCE [LARGE SCALE GENOMIC DNA]</scope>
    <source>
        <strain evidence="5 6">AM16-54</strain>
    </source>
</reference>
<dbReference type="InterPro" id="IPR013486">
    <property type="entry name" value="SpoIID/LytB"/>
</dbReference>
<dbReference type="InterPro" id="IPR046320">
    <property type="entry name" value="DUF4922"/>
</dbReference>
<dbReference type="PANTHER" id="PTHR43685">
    <property type="entry name" value="GLYCOSYLTRANSFERASE"/>
    <property type="match status" value="1"/>
</dbReference>
<name>A0A414YDW8_9BACT</name>
<dbReference type="CDD" id="cd00761">
    <property type="entry name" value="Glyco_tranf_GTA_type"/>
    <property type="match status" value="1"/>
</dbReference>
<feature type="domain" description="Glycosyltransferase 2-like" evidence="1">
    <location>
        <begin position="252"/>
        <end position="381"/>
    </location>
</feature>
<proteinExistence type="predicted"/>
<gene>
    <name evidence="5" type="ORF">DW192_03260</name>
</gene>
<dbReference type="EMBL" id="QRKB01000004">
    <property type="protein sequence ID" value="RHH84328.1"/>
    <property type="molecule type" value="Genomic_DNA"/>
</dbReference>
<evidence type="ECO:0000259" key="4">
    <source>
        <dbReference type="Pfam" id="PF26216"/>
    </source>
</evidence>
<dbReference type="InterPro" id="IPR029044">
    <property type="entry name" value="Nucleotide-diphossugar_trans"/>
</dbReference>
<dbReference type="Gene3D" id="3.90.550.10">
    <property type="entry name" value="Spore Coat Polysaccharide Biosynthesis Protein SpsA, Chain A"/>
    <property type="match status" value="1"/>
</dbReference>
<dbReference type="Pfam" id="PF26216">
    <property type="entry name" value="GDPGP1_C"/>
    <property type="match status" value="1"/>
</dbReference>
<accession>A0A414YDW8</accession>
<dbReference type="GO" id="GO:0030435">
    <property type="term" value="P:sporulation resulting in formation of a cellular spore"/>
    <property type="evidence" value="ECO:0007669"/>
    <property type="project" value="InterPro"/>
</dbReference>
<dbReference type="RefSeq" id="WP_118253803.1">
    <property type="nucleotide sequence ID" value="NZ_QRKB01000004.1"/>
</dbReference>
<dbReference type="InterPro" id="IPR043171">
    <property type="entry name" value="Ap4A_phos1/2-like"/>
</dbReference>
<protein>
    <submittedName>
        <fullName evidence="5">DUF4922 domain-containing protein</fullName>
    </submittedName>
</protein>